<sequence>MNQTEFIYFVVLILVILSAPFLPTSLLLFLDNIVVRIAVVLLLLFMMNQGPTVGLFCFMAIALLFLERNRRKVEDALHKLDAMEPPRMPQATVDEASRPQQTVPVQEFDVPEQDEMTFLPQEDALSEFEPVAPSMNQKTVLSSIYSDGSASATQHIYEKLGFGHVM</sequence>
<evidence type="ECO:0000313" key="2">
    <source>
        <dbReference type="EMBL" id="QHT80701.1"/>
    </source>
</evidence>
<accession>A0A6C0HJ75</accession>
<dbReference type="AlphaFoldDB" id="A0A6C0HJ75"/>
<keyword evidence="1" id="KW-1133">Transmembrane helix</keyword>
<keyword evidence="1" id="KW-0812">Transmembrane</keyword>
<evidence type="ECO:0000256" key="1">
    <source>
        <dbReference type="SAM" id="Phobius"/>
    </source>
</evidence>
<dbReference type="EMBL" id="MN739974">
    <property type="protein sequence ID" value="QHT80701.1"/>
    <property type="molecule type" value="Genomic_DNA"/>
</dbReference>
<name>A0A6C0HJ75_9ZZZZ</name>
<feature type="transmembrane region" description="Helical" evidence="1">
    <location>
        <begin position="37"/>
        <end position="66"/>
    </location>
</feature>
<proteinExistence type="predicted"/>
<organism evidence="2">
    <name type="scientific">viral metagenome</name>
    <dbReference type="NCBI Taxonomy" id="1070528"/>
    <lineage>
        <taxon>unclassified sequences</taxon>
        <taxon>metagenomes</taxon>
        <taxon>organismal metagenomes</taxon>
    </lineage>
</organism>
<keyword evidence="1" id="KW-0472">Membrane</keyword>
<reference evidence="2" key="1">
    <citation type="journal article" date="2020" name="Nature">
        <title>Giant virus diversity and host interactions through global metagenomics.</title>
        <authorList>
            <person name="Schulz F."/>
            <person name="Roux S."/>
            <person name="Paez-Espino D."/>
            <person name="Jungbluth S."/>
            <person name="Walsh D.A."/>
            <person name="Denef V.J."/>
            <person name="McMahon K.D."/>
            <person name="Konstantinidis K.T."/>
            <person name="Eloe-Fadrosh E.A."/>
            <person name="Kyrpides N.C."/>
            <person name="Woyke T."/>
        </authorList>
    </citation>
    <scope>NUCLEOTIDE SEQUENCE</scope>
    <source>
        <strain evidence="2">GVMAG-M-3300023184-121</strain>
    </source>
</reference>
<protein>
    <submittedName>
        <fullName evidence="2">Uncharacterized protein</fullName>
    </submittedName>
</protein>
<feature type="transmembrane region" description="Helical" evidence="1">
    <location>
        <begin position="6"/>
        <end position="30"/>
    </location>
</feature>